<comment type="caution">
    <text evidence="3">The sequence shown here is derived from an EMBL/GenBank/DDBJ whole genome shotgun (WGS) entry which is preliminary data.</text>
</comment>
<dbReference type="PANTHER" id="PTHR23088:SF27">
    <property type="entry name" value="DEAMINATED GLUTATHIONE AMIDASE"/>
    <property type="match status" value="1"/>
</dbReference>
<evidence type="ECO:0000256" key="1">
    <source>
        <dbReference type="ARBA" id="ARBA00022801"/>
    </source>
</evidence>
<evidence type="ECO:0000259" key="2">
    <source>
        <dbReference type="PROSITE" id="PS50263"/>
    </source>
</evidence>
<name>A0A8J4PQA9_9MYCE</name>
<gene>
    <name evidence="3" type="ORF">CYY_007011</name>
</gene>
<keyword evidence="4" id="KW-1185">Reference proteome</keyword>
<dbReference type="EMBL" id="AJWJ01000351">
    <property type="protein sequence ID" value="KAF2071678.1"/>
    <property type="molecule type" value="Genomic_DNA"/>
</dbReference>
<dbReference type="CDD" id="cd07572">
    <property type="entry name" value="nit"/>
    <property type="match status" value="1"/>
</dbReference>
<keyword evidence="1" id="KW-0378">Hydrolase</keyword>
<evidence type="ECO:0000313" key="4">
    <source>
        <dbReference type="Proteomes" id="UP000695562"/>
    </source>
</evidence>
<dbReference type="Pfam" id="PF00795">
    <property type="entry name" value="CN_hydrolase"/>
    <property type="match status" value="1"/>
</dbReference>
<proteinExistence type="predicted"/>
<dbReference type="InterPro" id="IPR045254">
    <property type="entry name" value="Nit1/2_C-N_Hydrolase"/>
</dbReference>
<organism evidence="3 4">
    <name type="scientific">Polysphondylium violaceum</name>
    <dbReference type="NCBI Taxonomy" id="133409"/>
    <lineage>
        <taxon>Eukaryota</taxon>
        <taxon>Amoebozoa</taxon>
        <taxon>Evosea</taxon>
        <taxon>Eumycetozoa</taxon>
        <taxon>Dictyostelia</taxon>
        <taxon>Dictyosteliales</taxon>
        <taxon>Dictyosteliaceae</taxon>
        <taxon>Polysphondylium</taxon>
    </lineage>
</organism>
<protein>
    <recommendedName>
        <fullName evidence="2">CN hydrolase domain-containing protein</fullName>
    </recommendedName>
</protein>
<dbReference type="SUPFAM" id="SSF56317">
    <property type="entry name" value="Carbon-nitrogen hydrolase"/>
    <property type="match status" value="1"/>
</dbReference>
<feature type="domain" description="CN hydrolase" evidence="2">
    <location>
        <begin position="27"/>
        <end position="282"/>
    </location>
</feature>
<dbReference type="AlphaFoldDB" id="A0A8J4PQA9"/>
<evidence type="ECO:0000313" key="3">
    <source>
        <dbReference type="EMBL" id="KAF2071678.1"/>
    </source>
</evidence>
<reference evidence="3" key="1">
    <citation type="submission" date="2020-01" db="EMBL/GenBank/DDBJ databases">
        <title>Development of genomics and gene disruption for Polysphondylium violaceum indicates a role for the polyketide synthase stlB in stalk morphogenesis.</title>
        <authorList>
            <person name="Narita B."/>
            <person name="Kawabe Y."/>
            <person name="Kin K."/>
            <person name="Saito T."/>
            <person name="Gibbs R."/>
            <person name="Kuspa A."/>
            <person name="Muzny D."/>
            <person name="Queller D."/>
            <person name="Richards S."/>
            <person name="Strassman J."/>
            <person name="Sucgang R."/>
            <person name="Worley K."/>
            <person name="Schaap P."/>
        </authorList>
    </citation>
    <scope>NUCLEOTIDE SEQUENCE</scope>
    <source>
        <strain evidence="3">QSvi11</strain>
    </source>
</reference>
<dbReference type="InterPro" id="IPR036526">
    <property type="entry name" value="C-N_Hydrolase_sf"/>
</dbReference>
<dbReference type="PROSITE" id="PS50263">
    <property type="entry name" value="CN_HYDROLASE"/>
    <property type="match status" value="1"/>
</dbReference>
<accession>A0A8J4PQA9</accession>
<dbReference type="Gene3D" id="3.60.110.10">
    <property type="entry name" value="Carbon-nitrogen hydrolase"/>
    <property type="match status" value="1"/>
</dbReference>
<dbReference type="InterPro" id="IPR003010">
    <property type="entry name" value="C-N_Hydrolase"/>
</dbReference>
<dbReference type="Proteomes" id="UP000695562">
    <property type="component" value="Unassembled WGS sequence"/>
</dbReference>
<dbReference type="OrthoDB" id="10250282at2759"/>
<dbReference type="GO" id="GO:0016811">
    <property type="term" value="F:hydrolase activity, acting on carbon-nitrogen (but not peptide) bonds, in linear amides"/>
    <property type="evidence" value="ECO:0007669"/>
    <property type="project" value="InterPro"/>
</dbReference>
<sequence length="305" mass="34721">MFRLNICKTTIAINRFMTTTTTTTNNKRIGLGQITSTNNKDENFKQCKRLIEKAVENKVQLFCLPECFAFISGGVHQFESRDNAEYLDQKGGIIERYQKLAQENKLWLSLGGFHEKIEGENEMIYNTHLIIDADGKIVSQYRKMHLFDVDIPSKGVKMNESKVVKGGNELVVCDSPVGKLGLSICYDLRFPELYLSLRRMNSDILLVPAAFMKSTGEAGHWKTLLQARAIENQCYVIAPAQTGNHHSKRTSFGHSLIIDPWGKVLSELDENTIDIAFTDIDHSYIETVRENIPVFNHKKLNNYKI</sequence>
<dbReference type="PANTHER" id="PTHR23088">
    <property type="entry name" value="NITRILASE-RELATED"/>
    <property type="match status" value="1"/>
</dbReference>